<dbReference type="SUPFAM" id="SSF102645">
    <property type="entry name" value="CoaB-like"/>
    <property type="match status" value="1"/>
</dbReference>
<sequence>ANNISSFGADNNQVTIIDREGKIDSLPLLPKREVADRILDKVVALLTERSRK</sequence>
<name>X1IEQ5_9ZZZZ</name>
<organism evidence="2">
    <name type="scientific">marine sediment metagenome</name>
    <dbReference type="NCBI Taxonomy" id="412755"/>
    <lineage>
        <taxon>unclassified sequences</taxon>
        <taxon>metagenomes</taxon>
        <taxon>ecological metagenomes</taxon>
    </lineage>
</organism>
<dbReference type="AlphaFoldDB" id="X1IEQ5"/>
<protein>
    <recommendedName>
        <fullName evidence="1">DNA/pantothenate metabolism flavoprotein C-terminal domain-containing protein</fullName>
    </recommendedName>
</protein>
<feature type="non-terminal residue" evidence="2">
    <location>
        <position position="1"/>
    </location>
</feature>
<evidence type="ECO:0000259" key="1">
    <source>
        <dbReference type="Pfam" id="PF04127"/>
    </source>
</evidence>
<feature type="domain" description="DNA/pantothenate metabolism flavoprotein C-terminal" evidence="1">
    <location>
        <begin position="2"/>
        <end position="44"/>
    </location>
</feature>
<evidence type="ECO:0000313" key="2">
    <source>
        <dbReference type="EMBL" id="GAH80911.1"/>
    </source>
</evidence>
<reference evidence="2" key="1">
    <citation type="journal article" date="2014" name="Front. Microbiol.">
        <title>High frequency of phylogenetically diverse reductive dehalogenase-homologous genes in deep subseafloor sedimentary metagenomes.</title>
        <authorList>
            <person name="Kawai M."/>
            <person name="Futagami T."/>
            <person name="Toyoda A."/>
            <person name="Takaki Y."/>
            <person name="Nishi S."/>
            <person name="Hori S."/>
            <person name="Arai W."/>
            <person name="Tsubouchi T."/>
            <person name="Morono Y."/>
            <person name="Uchiyama I."/>
            <person name="Ito T."/>
            <person name="Fujiyama A."/>
            <person name="Inagaki F."/>
            <person name="Takami H."/>
        </authorList>
    </citation>
    <scope>NUCLEOTIDE SEQUENCE</scope>
    <source>
        <strain evidence="2">Expedition CK06-06</strain>
    </source>
</reference>
<dbReference type="InterPro" id="IPR035929">
    <property type="entry name" value="CoaB-like_sf"/>
</dbReference>
<dbReference type="InterPro" id="IPR007085">
    <property type="entry name" value="DNA/pantothenate-metab_flavo_C"/>
</dbReference>
<comment type="caution">
    <text evidence="2">The sequence shown here is derived from an EMBL/GenBank/DDBJ whole genome shotgun (WGS) entry which is preliminary data.</text>
</comment>
<gene>
    <name evidence="2" type="ORF">S03H2_64721</name>
</gene>
<dbReference type="EMBL" id="BARU01042073">
    <property type="protein sequence ID" value="GAH80911.1"/>
    <property type="molecule type" value="Genomic_DNA"/>
</dbReference>
<dbReference type="Gene3D" id="3.40.50.10300">
    <property type="entry name" value="CoaB-like"/>
    <property type="match status" value="1"/>
</dbReference>
<accession>X1IEQ5</accession>
<proteinExistence type="predicted"/>
<dbReference type="Pfam" id="PF04127">
    <property type="entry name" value="DFP"/>
    <property type="match status" value="1"/>
</dbReference>